<feature type="transmembrane region" description="Helical" evidence="1">
    <location>
        <begin position="232"/>
        <end position="255"/>
    </location>
</feature>
<keyword evidence="1" id="KW-1133">Transmembrane helix</keyword>
<gene>
    <name evidence="2" type="ORF">NCTC8129_01118</name>
</gene>
<name>A0A377KJ19_9ENTE</name>
<feature type="transmembrane region" description="Helical" evidence="1">
    <location>
        <begin position="628"/>
        <end position="648"/>
    </location>
</feature>
<dbReference type="Proteomes" id="UP000254070">
    <property type="component" value="Unassembled WGS sequence"/>
</dbReference>
<keyword evidence="1" id="KW-0472">Membrane</keyword>
<feature type="transmembrane region" description="Helical" evidence="1">
    <location>
        <begin position="203"/>
        <end position="226"/>
    </location>
</feature>
<feature type="transmembrane region" description="Helical" evidence="1">
    <location>
        <begin position="605"/>
        <end position="622"/>
    </location>
</feature>
<proteinExistence type="predicted"/>
<dbReference type="AlphaFoldDB" id="A0A377KJ19"/>
<feature type="transmembrane region" description="Helical" evidence="1">
    <location>
        <begin position="152"/>
        <end position="182"/>
    </location>
</feature>
<sequence length="660" mass="77579">MKIIYRVFFIFTTISFLYTLSFMGTEMIKSSIPEVHSAIVINTVSGEKNQQETYQSIADYAQLKQIDIHKIIFQIGEDGKTQKNIYTFGKEKNSSYSYVPIKSDYTTNFYDYTKLLTEEVLGVYTLTEKPPARIVEDFYELGIQIEVERAQWLLYFAMGLLLSIGQLFCMLIFCFFLSLLFYKSSIRKKIGIIEMLGKSKKRLFLMDYMIDVSIFIAILILFWRIYPHLRFMYLWVLFVGGLSILLMQVFSSFIIHPWGTISTKINGHKPYKALLYINHFFKVVLLVFTVISSTILLTNMTNNKQLEQKLSHWNKIPDYYHLSFSNVTTKLRDFKKNQTSEEWKTQAQRINQEMLPLLKKSEKSGGIFLRDNELGHTSEKLNYIKNDDFWLTNHNAIHELNVKDVLGKPIHSLEDAYFYVLIPENKKKYTDLIIQMAEEEIAFYQNSFDYIEGNYYGELKVIYTLPDQLVFNYNFSFDENMFSYNPIIVTMSLPLIQPNIEIWVSDISGGTYLFRDADEVHQFIEENQFERDFYGLHSIKDKISQEIVNAQLEYYTSLVASILIFTSFMAIEVYINLIYAEMNKKKSFLEYICGKTLFQRHKTHYITMVGTSMVSLMGLLLWKKELWFIAIILLSFESIFLVLTTYIAEKKQLLEVIKND</sequence>
<reference evidence="2 3" key="1">
    <citation type="submission" date="2018-06" db="EMBL/GenBank/DDBJ databases">
        <authorList>
            <consortium name="Pathogen Informatics"/>
            <person name="Doyle S."/>
        </authorList>
    </citation>
    <scope>NUCLEOTIDE SEQUENCE [LARGE SCALE GENOMIC DNA]</scope>
    <source>
        <strain evidence="2 3">NCTC8129</strain>
    </source>
</reference>
<evidence type="ECO:0000313" key="3">
    <source>
        <dbReference type="Proteomes" id="UP000254070"/>
    </source>
</evidence>
<keyword evidence="1" id="KW-0812">Transmembrane</keyword>
<feature type="transmembrane region" description="Helical" evidence="1">
    <location>
        <begin position="554"/>
        <end position="579"/>
    </location>
</feature>
<organism evidence="2 3">
    <name type="scientific">Enterococcus durans</name>
    <dbReference type="NCBI Taxonomy" id="53345"/>
    <lineage>
        <taxon>Bacteria</taxon>
        <taxon>Bacillati</taxon>
        <taxon>Bacillota</taxon>
        <taxon>Bacilli</taxon>
        <taxon>Lactobacillales</taxon>
        <taxon>Enterococcaceae</taxon>
        <taxon>Enterococcus</taxon>
    </lineage>
</organism>
<feature type="transmembrane region" description="Helical" evidence="1">
    <location>
        <begin position="276"/>
        <end position="297"/>
    </location>
</feature>
<protein>
    <submittedName>
        <fullName evidence="2">Uncharacterized protein conserved in bacteria</fullName>
    </submittedName>
</protein>
<accession>A0A377KJ19</accession>
<evidence type="ECO:0000256" key="1">
    <source>
        <dbReference type="SAM" id="Phobius"/>
    </source>
</evidence>
<evidence type="ECO:0000313" key="2">
    <source>
        <dbReference type="EMBL" id="STP28933.1"/>
    </source>
</evidence>
<feature type="transmembrane region" description="Helical" evidence="1">
    <location>
        <begin position="7"/>
        <end position="24"/>
    </location>
</feature>
<dbReference type="EMBL" id="UGIF01000002">
    <property type="protein sequence ID" value="STP28933.1"/>
    <property type="molecule type" value="Genomic_DNA"/>
</dbReference>